<dbReference type="GO" id="GO:0042796">
    <property type="term" value="P:snRNA transcription by RNA polymerase III"/>
    <property type="evidence" value="ECO:0007669"/>
    <property type="project" value="TreeGrafter"/>
</dbReference>
<dbReference type="PANTHER" id="PTHR14633">
    <property type="entry name" value="LITTLE ELONGATION COMPLEX SUBUNIT 2"/>
    <property type="match status" value="1"/>
</dbReference>
<dbReference type="Proteomes" id="UP000261540">
    <property type="component" value="Unplaced"/>
</dbReference>
<proteinExistence type="predicted"/>
<dbReference type="GeneTree" id="ENSGT00390000006883"/>
<organism evidence="2 3">
    <name type="scientific">Paramormyrops kingsleyae</name>
    <dbReference type="NCBI Taxonomy" id="1676925"/>
    <lineage>
        <taxon>Eukaryota</taxon>
        <taxon>Metazoa</taxon>
        <taxon>Chordata</taxon>
        <taxon>Craniata</taxon>
        <taxon>Vertebrata</taxon>
        <taxon>Euteleostomi</taxon>
        <taxon>Actinopterygii</taxon>
        <taxon>Neopterygii</taxon>
        <taxon>Teleostei</taxon>
        <taxon>Osteoglossocephala</taxon>
        <taxon>Osteoglossomorpha</taxon>
        <taxon>Osteoglossiformes</taxon>
        <taxon>Mormyridae</taxon>
        <taxon>Paramormyrops</taxon>
    </lineage>
</organism>
<feature type="region of interest" description="Disordered" evidence="1">
    <location>
        <begin position="55"/>
        <end position="80"/>
    </location>
</feature>
<name>A0A3B3R7D4_9TELE</name>
<evidence type="ECO:0000313" key="3">
    <source>
        <dbReference type="Proteomes" id="UP000261540"/>
    </source>
</evidence>
<accession>A0A3B3R7D4</accession>
<keyword evidence="3" id="KW-1185">Reference proteome</keyword>
<dbReference type="Ensembl" id="ENSPKIT00000038552.1">
    <property type="protein sequence ID" value="ENSPKIP00000014114.1"/>
    <property type="gene ID" value="ENSPKIG00000001276.1"/>
</dbReference>
<reference evidence="2" key="2">
    <citation type="submission" date="2025-09" db="UniProtKB">
        <authorList>
            <consortium name="Ensembl"/>
        </authorList>
    </citation>
    <scope>IDENTIFICATION</scope>
</reference>
<evidence type="ECO:0000313" key="2">
    <source>
        <dbReference type="Ensembl" id="ENSPKIP00000014114.1"/>
    </source>
</evidence>
<dbReference type="AlphaFoldDB" id="A0A3B3R7D4"/>
<dbReference type="GO" id="GO:0045945">
    <property type="term" value="P:positive regulation of transcription by RNA polymerase III"/>
    <property type="evidence" value="ECO:0007669"/>
    <property type="project" value="TreeGrafter"/>
</dbReference>
<dbReference type="GO" id="GO:0042795">
    <property type="term" value="P:snRNA transcription by RNA polymerase II"/>
    <property type="evidence" value="ECO:0007669"/>
    <property type="project" value="TreeGrafter"/>
</dbReference>
<dbReference type="PANTHER" id="PTHR14633:SF3">
    <property type="entry name" value="LITTLE ELONGATION COMPLEX SUBUNIT 2"/>
    <property type="match status" value="1"/>
</dbReference>
<protein>
    <submittedName>
        <fullName evidence="2">Interactor of little elongation complex ELL subunit 2</fullName>
    </submittedName>
</protein>
<evidence type="ECO:0000256" key="1">
    <source>
        <dbReference type="SAM" id="MobiDB-lite"/>
    </source>
</evidence>
<sequence length="353" mass="40141">LKTRHQHFFLFINRDDSPQNGDVGFSRDLYDKYTLAPNIKELWAIAQRYKEKPAESAAVTKEPSATNAKDAGDGDVYPEPRLPFPRFSSLTTKEQMLYLRMLRKLGPANSFPVIQLQERVKIEVVEFMKYLQDVARLCAEDYSHLCEGAARYTEEYLGASISKVRSYPQVYHIHEMTSITGGKFNPDLSLNFEKQLLILVRHVEAVCCVWALCRCARVHPLQDVSCDANAEKLCARYQPHICLSSAALLRLLDNHGPEYSETWELPVIWYLTCFAGSGSHKVVYVDCPLVKTEITQRERNTLFHEESVKLALRKMPSQKALVLTLEKPSAPLEVCMASGFDFPKNGITHTHSV</sequence>
<reference evidence="2" key="1">
    <citation type="submission" date="2025-08" db="UniProtKB">
        <authorList>
            <consortium name="Ensembl"/>
        </authorList>
    </citation>
    <scope>IDENTIFICATION</scope>
</reference>